<evidence type="ECO:0000313" key="7">
    <source>
        <dbReference type="EMBL" id="CAJ2511106.1"/>
    </source>
</evidence>
<evidence type="ECO:0000256" key="4">
    <source>
        <dbReference type="ARBA" id="ARBA00023002"/>
    </source>
</evidence>
<evidence type="ECO:0000256" key="2">
    <source>
        <dbReference type="ARBA" id="ARBA00010617"/>
    </source>
</evidence>
<accession>A0AAI8YNH2</accession>
<proteinExistence type="inferred from homology"/>
<reference evidence="7" key="1">
    <citation type="submission" date="2023-10" db="EMBL/GenBank/DDBJ databases">
        <authorList>
            <person name="Hackl T."/>
        </authorList>
    </citation>
    <scope>NUCLEOTIDE SEQUENCE</scope>
</reference>
<dbReference type="InterPro" id="IPR001128">
    <property type="entry name" value="Cyt_P450"/>
</dbReference>
<evidence type="ECO:0000256" key="6">
    <source>
        <dbReference type="ARBA" id="ARBA00023033"/>
    </source>
</evidence>
<keyword evidence="4" id="KW-0560">Oxidoreductase</keyword>
<dbReference type="GO" id="GO:0005506">
    <property type="term" value="F:iron ion binding"/>
    <property type="evidence" value="ECO:0007669"/>
    <property type="project" value="InterPro"/>
</dbReference>
<dbReference type="PRINTS" id="PR00385">
    <property type="entry name" value="P450"/>
</dbReference>
<name>A0AAI8YNH2_9PEZI</name>
<dbReference type="PANTHER" id="PTHR24287:SF5">
    <property type="entry name" value="P450, PUTATIVE (EUROFUNG)-RELATED"/>
    <property type="match status" value="1"/>
</dbReference>
<dbReference type="InterPro" id="IPR002401">
    <property type="entry name" value="Cyt_P450_E_grp-I"/>
</dbReference>
<evidence type="ECO:0000256" key="3">
    <source>
        <dbReference type="ARBA" id="ARBA00022723"/>
    </source>
</evidence>
<dbReference type="SUPFAM" id="SSF48264">
    <property type="entry name" value="Cytochrome P450"/>
    <property type="match status" value="1"/>
</dbReference>
<comment type="similarity">
    <text evidence="2">Belongs to the cytochrome P450 family.</text>
</comment>
<sequence>MATSSLLLTTPFDRLISHAEYNRHIKTIEDFVTPFIHRTLAIPPDELEKLTKSDTNFTFLHNLARFTQDPKVIRDQLIAVLLAGRDTTAATLSWAFYELAVCPDKVERLRAEVLEAVGRDETPTYEALKNMKYLRYTLQETLRLHPAVPMNVKEALNDTTLPGVNGMPDIGVCKGDFVCYAPMTLHARRDLYPNVSENFADPAQFSPE</sequence>
<dbReference type="GO" id="GO:0020037">
    <property type="term" value="F:heme binding"/>
    <property type="evidence" value="ECO:0007669"/>
    <property type="project" value="InterPro"/>
</dbReference>
<comment type="cofactor">
    <cofactor evidence="1">
        <name>heme</name>
        <dbReference type="ChEBI" id="CHEBI:30413"/>
    </cofactor>
</comment>
<dbReference type="InterPro" id="IPR036396">
    <property type="entry name" value="Cyt_P450_sf"/>
</dbReference>
<gene>
    <name evidence="7" type="ORF">KHLLAP_LOCUS11574</name>
</gene>
<dbReference type="PANTHER" id="PTHR24287">
    <property type="entry name" value="P450, PUTATIVE (EUROFUNG)-RELATED"/>
    <property type="match status" value="1"/>
</dbReference>
<keyword evidence="5" id="KW-0408">Iron</keyword>
<dbReference type="PRINTS" id="PR00463">
    <property type="entry name" value="EP450I"/>
</dbReference>
<dbReference type="GO" id="GO:0016705">
    <property type="term" value="F:oxidoreductase activity, acting on paired donors, with incorporation or reduction of molecular oxygen"/>
    <property type="evidence" value="ECO:0007669"/>
    <property type="project" value="InterPro"/>
</dbReference>
<evidence type="ECO:0000256" key="5">
    <source>
        <dbReference type="ARBA" id="ARBA00023004"/>
    </source>
</evidence>
<dbReference type="InterPro" id="IPR047146">
    <property type="entry name" value="Cyt_P450_E_CYP52_fungi"/>
</dbReference>
<organism evidence="7 8">
    <name type="scientific">Anthostomella pinea</name>
    <dbReference type="NCBI Taxonomy" id="933095"/>
    <lineage>
        <taxon>Eukaryota</taxon>
        <taxon>Fungi</taxon>
        <taxon>Dikarya</taxon>
        <taxon>Ascomycota</taxon>
        <taxon>Pezizomycotina</taxon>
        <taxon>Sordariomycetes</taxon>
        <taxon>Xylariomycetidae</taxon>
        <taxon>Xylariales</taxon>
        <taxon>Xylariaceae</taxon>
        <taxon>Anthostomella</taxon>
    </lineage>
</organism>
<dbReference type="Proteomes" id="UP001295740">
    <property type="component" value="Unassembled WGS sequence"/>
</dbReference>
<evidence type="ECO:0000256" key="1">
    <source>
        <dbReference type="ARBA" id="ARBA00001971"/>
    </source>
</evidence>
<keyword evidence="8" id="KW-1185">Reference proteome</keyword>
<dbReference type="GO" id="GO:0004497">
    <property type="term" value="F:monooxygenase activity"/>
    <property type="evidence" value="ECO:0007669"/>
    <property type="project" value="UniProtKB-KW"/>
</dbReference>
<dbReference type="AlphaFoldDB" id="A0AAI8YNH2"/>
<comment type="caution">
    <text evidence="7">The sequence shown here is derived from an EMBL/GenBank/DDBJ whole genome shotgun (WGS) entry which is preliminary data.</text>
</comment>
<protein>
    <submittedName>
        <fullName evidence="7">Uu.00g067310.m01.CDS01</fullName>
    </submittedName>
</protein>
<dbReference type="Gene3D" id="1.10.630.10">
    <property type="entry name" value="Cytochrome P450"/>
    <property type="match status" value="1"/>
</dbReference>
<dbReference type="EMBL" id="CAUWAG010000018">
    <property type="protein sequence ID" value="CAJ2511106.1"/>
    <property type="molecule type" value="Genomic_DNA"/>
</dbReference>
<keyword evidence="6" id="KW-0503">Monooxygenase</keyword>
<keyword evidence="3" id="KW-0479">Metal-binding</keyword>
<evidence type="ECO:0000313" key="8">
    <source>
        <dbReference type="Proteomes" id="UP001295740"/>
    </source>
</evidence>
<dbReference type="Pfam" id="PF00067">
    <property type="entry name" value="p450"/>
    <property type="match status" value="1"/>
</dbReference>